<comment type="caution">
    <text evidence="2">The sequence shown here is derived from an EMBL/GenBank/DDBJ whole genome shotgun (WGS) entry which is preliminary data.</text>
</comment>
<organism evidence="2 3">
    <name type="scientific">Xylaria bambusicola</name>
    <dbReference type="NCBI Taxonomy" id="326684"/>
    <lineage>
        <taxon>Eukaryota</taxon>
        <taxon>Fungi</taxon>
        <taxon>Dikarya</taxon>
        <taxon>Ascomycota</taxon>
        <taxon>Pezizomycotina</taxon>
        <taxon>Sordariomycetes</taxon>
        <taxon>Xylariomycetidae</taxon>
        <taxon>Xylariales</taxon>
        <taxon>Xylariaceae</taxon>
        <taxon>Xylaria</taxon>
    </lineage>
</organism>
<feature type="transmembrane region" description="Helical" evidence="1">
    <location>
        <begin position="61"/>
        <end position="80"/>
    </location>
</feature>
<protein>
    <submittedName>
        <fullName evidence="2">Uncharacterized protein</fullName>
    </submittedName>
</protein>
<evidence type="ECO:0000256" key="1">
    <source>
        <dbReference type="SAM" id="Phobius"/>
    </source>
</evidence>
<keyword evidence="3" id="KW-1185">Reference proteome</keyword>
<keyword evidence="1" id="KW-0812">Transmembrane</keyword>
<accession>A0AAN7UET9</accession>
<dbReference type="Proteomes" id="UP001305414">
    <property type="component" value="Unassembled WGS sequence"/>
</dbReference>
<dbReference type="EMBL" id="JAWHQM010000006">
    <property type="protein sequence ID" value="KAK5627759.1"/>
    <property type="molecule type" value="Genomic_DNA"/>
</dbReference>
<evidence type="ECO:0000313" key="3">
    <source>
        <dbReference type="Proteomes" id="UP001305414"/>
    </source>
</evidence>
<reference evidence="2 3" key="1">
    <citation type="submission" date="2023-10" db="EMBL/GenBank/DDBJ databases">
        <title>Draft genome sequence of Xylaria bambusicola isolate GMP-LS, the root and basal stem rot pathogen of sugarcane in Indonesia.</title>
        <authorList>
            <person name="Selvaraj P."/>
            <person name="Muralishankar V."/>
            <person name="Muruganantham S."/>
            <person name="Sp S."/>
            <person name="Haryani S."/>
            <person name="Lau K.J.X."/>
            <person name="Naqvi N.I."/>
        </authorList>
    </citation>
    <scope>NUCLEOTIDE SEQUENCE [LARGE SCALE GENOMIC DNA]</scope>
    <source>
        <strain evidence="2">GMP-LS</strain>
    </source>
</reference>
<keyword evidence="1" id="KW-0472">Membrane</keyword>
<keyword evidence="1" id="KW-1133">Transmembrane helix</keyword>
<gene>
    <name evidence="2" type="ORF">RRF57_003473</name>
</gene>
<dbReference type="AlphaFoldDB" id="A0AAN7UET9"/>
<evidence type="ECO:0000313" key="2">
    <source>
        <dbReference type="EMBL" id="KAK5627759.1"/>
    </source>
</evidence>
<name>A0AAN7UET9_9PEZI</name>
<proteinExistence type="predicted"/>
<sequence>MDLICGFKRDLGFADTNEAFKSSALAVVPVDTRRDFPKEPLQNNGASNEVFITSKWNHKMALSMGFTYVRIVFQIYVLFYTEFPSR</sequence>